<protein>
    <recommendedName>
        <fullName evidence="2">Agenet-like domain-containing protein</fullName>
    </recommendedName>
</protein>
<dbReference type="Proteomes" id="UP000230069">
    <property type="component" value="Unassembled WGS sequence"/>
</dbReference>
<dbReference type="AlphaFoldDB" id="A0A2G5CZ10"/>
<feature type="region of interest" description="Disordered" evidence="1">
    <location>
        <begin position="147"/>
        <end position="201"/>
    </location>
</feature>
<dbReference type="EMBL" id="KZ305051">
    <property type="protein sequence ID" value="PIA36503.1"/>
    <property type="molecule type" value="Genomic_DNA"/>
</dbReference>
<evidence type="ECO:0000256" key="1">
    <source>
        <dbReference type="SAM" id="MobiDB-lite"/>
    </source>
</evidence>
<reference evidence="3 4" key="1">
    <citation type="submission" date="2017-09" db="EMBL/GenBank/DDBJ databases">
        <title>WGS assembly of Aquilegia coerulea Goldsmith.</title>
        <authorList>
            <person name="Hodges S."/>
            <person name="Kramer E."/>
            <person name="Nordborg M."/>
            <person name="Tomkins J."/>
            <person name="Borevitz J."/>
            <person name="Derieg N."/>
            <person name="Yan J."/>
            <person name="Mihaltcheva S."/>
            <person name="Hayes R.D."/>
            <person name="Rokhsar D."/>
        </authorList>
    </citation>
    <scope>NUCLEOTIDE SEQUENCE [LARGE SCALE GENOMIC DNA]</scope>
    <source>
        <strain evidence="4">cv. Goldsmith</strain>
    </source>
</reference>
<sequence>MKPHQNLPFEIGQLAESKTFENGFRGAWFRCKIKKMNKKKGLQHYLEFFDFPDEKAHWTKVFQKREAERDMHLMVRPSFPSIYRESQMQDTRATSDVIAIVDDVWKVGDLVDWWFDSCYWCGRITHLLGEDKVMGSEACVRLIQPTSQETGVEKNPPKEGSFDDCSATSVSSHGPPATSPSPETSTYPPMGTPKQLSDCGMNEETQRPCAVTSLDFNDFDMGKPSFSDSISSTHVERLPAETEKPKGTIYNYEGPSKRMRVSAKDFLNSSLSDTLESSILDLEELVNKVKWLKRVHHYGIRYANSRIPAWKFLEDHISFTH</sequence>
<evidence type="ECO:0000259" key="2">
    <source>
        <dbReference type="Pfam" id="PF05641"/>
    </source>
</evidence>
<evidence type="ECO:0000313" key="4">
    <source>
        <dbReference type="Proteomes" id="UP000230069"/>
    </source>
</evidence>
<organism evidence="3 4">
    <name type="scientific">Aquilegia coerulea</name>
    <name type="common">Rocky mountain columbine</name>
    <dbReference type="NCBI Taxonomy" id="218851"/>
    <lineage>
        <taxon>Eukaryota</taxon>
        <taxon>Viridiplantae</taxon>
        <taxon>Streptophyta</taxon>
        <taxon>Embryophyta</taxon>
        <taxon>Tracheophyta</taxon>
        <taxon>Spermatophyta</taxon>
        <taxon>Magnoliopsida</taxon>
        <taxon>Ranunculales</taxon>
        <taxon>Ranunculaceae</taxon>
        <taxon>Thalictroideae</taxon>
        <taxon>Aquilegia</taxon>
    </lineage>
</organism>
<gene>
    <name evidence="3" type="ORF">AQUCO_03400419v1</name>
</gene>
<keyword evidence="4" id="KW-1185">Reference proteome</keyword>
<name>A0A2G5CZ10_AQUCA</name>
<dbReference type="InterPro" id="IPR008395">
    <property type="entry name" value="Agenet-like_dom"/>
</dbReference>
<dbReference type="OrthoDB" id="1894168at2759"/>
<proteinExistence type="predicted"/>
<feature type="domain" description="Agenet-like" evidence="2">
    <location>
        <begin position="12"/>
        <end position="80"/>
    </location>
</feature>
<accession>A0A2G5CZ10</accession>
<feature type="compositionally biased region" description="Low complexity" evidence="1">
    <location>
        <begin position="180"/>
        <end position="189"/>
    </location>
</feature>
<feature type="compositionally biased region" description="Basic and acidic residues" evidence="1">
    <location>
        <begin position="151"/>
        <end position="161"/>
    </location>
</feature>
<dbReference type="Pfam" id="PF05641">
    <property type="entry name" value="Agenet"/>
    <property type="match status" value="1"/>
</dbReference>
<dbReference type="PANTHER" id="PTHR36805">
    <property type="entry name" value="AGENET DOMAIN-CONTAINING PROTEIN"/>
    <property type="match status" value="1"/>
</dbReference>
<evidence type="ECO:0000313" key="3">
    <source>
        <dbReference type="EMBL" id="PIA36503.1"/>
    </source>
</evidence>
<dbReference type="PANTHER" id="PTHR36805:SF7">
    <property type="entry name" value="AGENET DOMAIN-CONTAINING PROTEIN"/>
    <property type="match status" value="1"/>
</dbReference>